<organism evidence="1 2">
    <name type="scientific">Bordetella genomosp. 13</name>
    <dbReference type="NCBI Taxonomy" id="463040"/>
    <lineage>
        <taxon>Bacteria</taxon>
        <taxon>Pseudomonadati</taxon>
        <taxon>Pseudomonadota</taxon>
        <taxon>Betaproteobacteria</taxon>
        <taxon>Burkholderiales</taxon>
        <taxon>Alcaligenaceae</taxon>
        <taxon>Bordetella</taxon>
    </lineage>
</organism>
<proteinExistence type="predicted"/>
<protein>
    <recommendedName>
        <fullName evidence="3">Molecular chaperone Tir</fullName>
    </recommendedName>
</protein>
<dbReference type="RefSeq" id="WP_086077540.1">
    <property type="nucleotide sequence ID" value="NZ_CP021111.1"/>
</dbReference>
<dbReference type="AlphaFoldDB" id="A0A1W6Z8V9"/>
<sequence>MNQDYRALLNDWVRQLSAGQDGPGLNEWGIAALWSPSFPDPFHLVHLPGGGETFVLVARIDSLGAEVTRELLIGVLALNARPALATGAFAVNPDDGTLLYRYVGELPGTDFAYFRNTVANFGGLAAQARGHYRRLRFADGVGSRGPATGKGSAQ</sequence>
<name>A0A1W6Z8V9_9BORD</name>
<reference evidence="1 2" key="1">
    <citation type="submission" date="2017-05" db="EMBL/GenBank/DDBJ databases">
        <title>Complete and WGS of Bordetella genogroups.</title>
        <authorList>
            <person name="Spilker T."/>
            <person name="LiPuma J."/>
        </authorList>
    </citation>
    <scope>NUCLEOTIDE SEQUENCE [LARGE SCALE GENOMIC DNA]</scope>
    <source>
        <strain evidence="1 2">AU7206</strain>
    </source>
</reference>
<evidence type="ECO:0000313" key="2">
    <source>
        <dbReference type="Proteomes" id="UP000194161"/>
    </source>
</evidence>
<evidence type="ECO:0008006" key="3">
    <source>
        <dbReference type="Google" id="ProtNLM"/>
    </source>
</evidence>
<dbReference type="STRING" id="463040.CAL15_04845"/>
<evidence type="ECO:0000313" key="1">
    <source>
        <dbReference type="EMBL" id="ARP93767.1"/>
    </source>
</evidence>
<dbReference type="EMBL" id="CP021111">
    <property type="protein sequence ID" value="ARP93767.1"/>
    <property type="molecule type" value="Genomic_DNA"/>
</dbReference>
<dbReference type="Gene3D" id="3.30.1460.10">
    <property type="match status" value="1"/>
</dbReference>
<dbReference type="KEGG" id="bgm:CAL15_04845"/>
<accession>A0A1W6Z8V9</accession>
<dbReference type="OrthoDB" id="8689117at2"/>
<gene>
    <name evidence="1" type="ORF">CAL15_04845</name>
</gene>
<dbReference type="Proteomes" id="UP000194161">
    <property type="component" value="Chromosome"/>
</dbReference>
<keyword evidence="2" id="KW-1185">Reference proteome</keyword>